<sequence>MDASTILSTRNYLYPYHDNPFFFKRVERMGISIISATSFNSTRPEIQQKTATFYNKKEEKEFHTDAHSVDKIASIKAAAYACTPSSWIA</sequence>
<protein>
    <submittedName>
        <fullName evidence="1">Uncharacterized protein</fullName>
    </submittedName>
</protein>
<gene>
    <name evidence="1" type="ORF">TNCT_646591</name>
</gene>
<comment type="caution">
    <text evidence="1">The sequence shown here is derived from an EMBL/GenBank/DDBJ whole genome shotgun (WGS) entry which is preliminary data.</text>
</comment>
<organism evidence="1 2">
    <name type="scientific">Trichonephila clavata</name>
    <name type="common">Joro spider</name>
    <name type="synonym">Nephila clavata</name>
    <dbReference type="NCBI Taxonomy" id="2740835"/>
    <lineage>
        <taxon>Eukaryota</taxon>
        <taxon>Metazoa</taxon>
        <taxon>Ecdysozoa</taxon>
        <taxon>Arthropoda</taxon>
        <taxon>Chelicerata</taxon>
        <taxon>Arachnida</taxon>
        <taxon>Araneae</taxon>
        <taxon>Araneomorphae</taxon>
        <taxon>Entelegynae</taxon>
        <taxon>Araneoidea</taxon>
        <taxon>Nephilidae</taxon>
        <taxon>Trichonephila</taxon>
    </lineage>
</organism>
<dbReference type="Proteomes" id="UP000887116">
    <property type="component" value="Unassembled WGS sequence"/>
</dbReference>
<accession>A0A8X6JDL4</accession>
<proteinExistence type="predicted"/>
<keyword evidence="2" id="KW-1185">Reference proteome</keyword>
<evidence type="ECO:0000313" key="2">
    <source>
        <dbReference type="Proteomes" id="UP000887116"/>
    </source>
</evidence>
<name>A0A8X6JDL4_TRICU</name>
<dbReference type="EMBL" id="BMAO01029409">
    <property type="protein sequence ID" value="GFR31425.1"/>
    <property type="molecule type" value="Genomic_DNA"/>
</dbReference>
<dbReference type="AlphaFoldDB" id="A0A8X6JDL4"/>
<evidence type="ECO:0000313" key="1">
    <source>
        <dbReference type="EMBL" id="GFR31425.1"/>
    </source>
</evidence>
<reference evidence="1" key="1">
    <citation type="submission" date="2020-07" db="EMBL/GenBank/DDBJ databases">
        <title>Multicomponent nature underlies the extraordinary mechanical properties of spider dragline silk.</title>
        <authorList>
            <person name="Kono N."/>
            <person name="Nakamura H."/>
            <person name="Mori M."/>
            <person name="Yoshida Y."/>
            <person name="Ohtoshi R."/>
            <person name="Malay A.D."/>
            <person name="Moran D.A.P."/>
            <person name="Tomita M."/>
            <person name="Numata K."/>
            <person name="Arakawa K."/>
        </authorList>
    </citation>
    <scope>NUCLEOTIDE SEQUENCE</scope>
</reference>